<gene>
    <name evidence="1" type="primary">RAM2</name>
    <name evidence="1" type="ORF">EV182_003948</name>
</gene>
<evidence type="ECO:0000313" key="1">
    <source>
        <dbReference type="EMBL" id="KAJ1674109.1"/>
    </source>
</evidence>
<organism evidence="1 2">
    <name type="scientific">Spiromyces aspiralis</name>
    <dbReference type="NCBI Taxonomy" id="68401"/>
    <lineage>
        <taxon>Eukaryota</taxon>
        <taxon>Fungi</taxon>
        <taxon>Fungi incertae sedis</taxon>
        <taxon>Zoopagomycota</taxon>
        <taxon>Kickxellomycotina</taxon>
        <taxon>Kickxellomycetes</taxon>
        <taxon>Kickxellales</taxon>
        <taxon>Kickxellaceae</taxon>
        <taxon>Spiromyces</taxon>
    </lineage>
</organism>
<proteinExistence type="predicted"/>
<reference evidence="1" key="1">
    <citation type="submission" date="2022-06" db="EMBL/GenBank/DDBJ databases">
        <title>Phylogenomic reconstructions and comparative analyses of Kickxellomycotina fungi.</title>
        <authorList>
            <person name="Reynolds N.K."/>
            <person name="Stajich J.E."/>
            <person name="Barry K."/>
            <person name="Grigoriev I.V."/>
            <person name="Crous P."/>
            <person name="Smith M.E."/>
        </authorList>
    </citation>
    <scope>NUCLEOTIDE SEQUENCE</scope>
    <source>
        <strain evidence="1">RSA 2271</strain>
    </source>
</reference>
<dbReference type="EC" id="2.5.1.5" evidence="1"/>
<keyword evidence="2" id="KW-1185">Reference proteome</keyword>
<dbReference type="Proteomes" id="UP001145114">
    <property type="component" value="Unassembled WGS sequence"/>
</dbReference>
<dbReference type="EMBL" id="JAMZIH010006258">
    <property type="protein sequence ID" value="KAJ1674109.1"/>
    <property type="molecule type" value="Genomic_DNA"/>
</dbReference>
<comment type="caution">
    <text evidence="1">The sequence shown here is derived from an EMBL/GenBank/DDBJ whole genome shotgun (WGS) entry which is preliminary data.</text>
</comment>
<evidence type="ECO:0000313" key="2">
    <source>
        <dbReference type="Proteomes" id="UP001145114"/>
    </source>
</evidence>
<sequence length="353" mass="41148">MSDNSSEDEAWVPYEQRDEWQDITPVAQNDGEQAVCAIAYDERYLSTLNYFRAVLQKREVSERAWGVTTETIELNPAHYTAWVYRLELFRELGKSGEAEIEWLNGLAKDHPKNYQLWHYRESIVKSLLLVVKDDGEGEDGKKRVLKSEMGFSAEMIDEDSKNFHVWSYRQWLVSTFAAWEEELEFIESEIEKDVRNNSAWNQRYFVVVKGGTNRLPDEVIEREIRYAVEKIKLAPSNESPWTYIYGLLKRYAPEQITTTLFDAVAALVKASYSDEEPQDIVPGLMGKSAQYYRFLIDAYEMMINDQRLRLADGEGVDELLQKAIDCCDRLAVTIDPIRNAYWLYRKQTFLSSD</sequence>
<accession>A0ACC1HJL9</accession>
<protein>
    <submittedName>
        <fullName evidence="1">CAAX geranylgeranyltransferase alpha subunit</fullName>
        <ecNumber evidence="1">2.5.1.5</ecNumber>
    </submittedName>
</protein>
<keyword evidence="1" id="KW-0808">Transferase</keyword>
<name>A0ACC1HJL9_9FUNG</name>